<proteinExistence type="predicted"/>
<dbReference type="EnsemblMetazoa" id="GPPI051033-RA">
    <property type="protein sequence ID" value="GPPI051033-PA"/>
    <property type="gene ID" value="GPPI051033"/>
</dbReference>
<dbReference type="EMBL" id="JXJN01027681">
    <property type="status" value="NOT_ANNOTATED_CDS"/>
    <property type="molecule type" value="Genomic_DNA"/>
</dbReference>
<keyword evidence="2" id="KW-1185">Reference proteome</keyword>
<dbReference type="AlphaFoldDB" id="A0A1B0C764"/>
<accession>A0A1B0C764</accession>
<dbReference type="Proteomes" id="UP000092460">
    <property type="component" value="Unassembled WGS sequence"/>
</dbReference>
<reference evidence="1" key="2">
    <citation type="submission" date="2020-05" db="UniProtKB">
        <authorList>
            <consortium name="EnsemblMetazoa"/>
        </authorList>
    </citation>
    <scope>IDENTIFICATION</scope>
    <source>
        <strain evidence="1">IAEA</strain>
    </source>
</reference>
<evidence type="ECO:0000313" key="2">
    <source>
        <dbReference type="Proteomes" id="UP000092460"/>
    </source>
</evidence>
<reference evidence="2" key="1">
    <citation type="submission" date="2015-01" db="EMBL/GenBank/DDBJ databases">
        <authorList>
            <person name="Aksoy S."/>
            <person name="Warren W."/>
            <person name="Wilson R.K."/>
        </authorList>
    </citation>
    <scope>NUCLEOTIDE SEQUENCE [LARGE SCALE GENOMIC DNA]</scope>
    <source>
        <strain evidence="2">IAEA</strain>
    </source>
</reference>
<dbReference type="STRING" id="67801.A0A1B0C764"/>
<protein>
    <submittedName>
        <fullName evidence="1">Uncharacterized protein</fullName>
    </submittedName>
</protein>
<organism evidence="1 2">
    <name type="scientific">Glossina palpalis gambiensis</name>
    <dbReference type="NCBI Taxonomy" id="67801"/>
    <lineage>
        <taxon>Eukaryota</taxon>
        <taxon>Metazoa</taxon>
        <taxon>Ecdysozoa</taxon>
        <taxon>Arthropoda</taxon>
        <taxon>Hexapoda</taxon>
        <taxon>Insecta</taxon>
        <taxon>Pterygota</taxon>
        <taxon>Neoptera</taxon>
        <taxon>Endopterygota</taxon>
        <taxon>Diptera</taxon>
        <taxon>Brachycera</taxon>
        <taxon>Muscomorpha</taxon>
        <taxon>Hippoboscoidea</taxon>
        <taxon>Glossinidae</taxon>
        <taxon>Glossina</taxon>
    </lineage>
</organism>
<dbReference type="VEuPathDB" id="VectorBase:GPPI051033"/>
<evidence type="ECO:0000313" key="1">
    <source>
        <dbReference type="EnsemblMetazoa" id="GPPI051033-PA"/>
    </source>
</evidence>
<name>A0A1B0C764_9MUSC</name>
<sequence>MYVCAMMGIIKEGGRFNVQESGLQKILSLINESKLLILMSDLEQLQSTHKVEKIVYSLDDITDLITGKKVVVGKHRDDIEEANCWAFRRYEGFYGREEMIIEYNSSANIASNSNNGCLANNCFNGFTVERANSQHNPTLCFVLFDTTTTDYFLYYLKLFLASITVRRNCRGLFSLLS</sequence>